<feature type="transmembrane region" description="Helical" evidence="6">
    <location>
        <begin position="279"/>
        <end position="304"/>
    </location>
</feature>
<dbReference type="InterPro" id="IPR036259">
    <property type="entry name" value="MFS_trans_sf"/>
</dbReference>
<reference evidence="8" key="1">
    <citation type="submission" date="2020-01" db="EMBL/GenBank/DDBJ databases">
        <title>Insect and environment-associated Actinomycetes.</title>
        <authorList>
            <person name="Currrie C."/>
            <person name="Chevrette M."/>
            <person name="Carlson C."/>
            <person name="Stubbendieck R."/>
            <person name="Wendt-Pienkowski E."/>
        </authorList>
    </citation>
    <scope>NUCLEOTIDE SEQUENCE</scope>
    <source>
        <strain evidence="8">SID12501</strain>
    </source>
</reference>
<proteinExistence type="predicted"/>
<feature type="transmembrane region" description="Helical" evidence="6">
    <location>
        <begin position="343"/>
        <end position="360"/>
    </location>
</feature>
<dbReference type="CDD" id="cd17321">
    <property type="entry name" value="MFS_MMR_MDR_like"/>
    <property type="match status" value="1"/>
</dbReference>
<sequence length="541" mass="55395">MTASVAETGRSAPSVTGRRRSAGLAVVCTGMLLLGLDNSILNVALPSLQQDPHLGIDTAGLQWVTDAYPLALAGLVLACGRWGDRYGRRRAFMLGMAVCGVASVFGAAGVTPTQLTAARAGMGLGGALIMPATLSLTVDLFRGHPRSRTALATWTASASIGLVLGPALGGWLLEHFSWRSGFWINVPVCAVALLFARPLLPDSKDRGGRPLDPAGTVLGILALTTAVYGIITAPHRGWASTGTVSVLLLGALLFALYARRERRLPVPSLPLDLLRGRHYAGAVVVLVLLFFTLAGMGFVVVLYLQGVLGYTPLQAGLRMLPCAAAAIVGSGCALLLPGRFGPRVPVVSGGGLAFLGYVVLTTTDAGSGYGRALTALTLVGLGLGLASLPCTEIVMNAAHPNHAGTAAAMNDTTRAVGSSLGIAVLGSVVNSVYTGRMTERGPHFPPGTPGTTSEQTIGALPAVSTLPPEQAAPLIAAARDAFVHAMTVAAVPAAGVAATAGLTAWFLLRSADPMVAAANQREPLADSDRIRAVHSAKEPAV</sequence>
<feature type="transmembrane region" description="Helical" evidence="6">
    <location>
        <begin position="237"/>
        <end position="258"/>
    </location>
</feature>
<feature type="transmembrane region" description="Helical" evidence="6">
    <location>
        <begin position="316"/>
        <end position="336"/>
    </location>
</feature>
<keyword evidence="4 6" id="KW-0472">Membrane</keyword>
<organism evidence="8">
    <name type="scientific">Streptomyces sp. SID12501</name>
    <dbReference type="NCBI Taxonomy" id="2706042"/>
    <lineage>
        <taxon>Bacteria</taxon>
        <taxon>Bacillati</taxon>
        <taxon>Actinomycetota</taxon>
        <taxon>Actinomycetes</taxon>
        <taxon>Kitasatosporales</taxon>
        <taxon>Streptomycetaceae</taxon>
        <taxon>Streptomyces</taxon>
    </lineage>
</organism>
<evidence type="ECO:0000256" key="4">
    <source>
        <dbReference type="ARBA" id="ARBA00023136"/>
    </source>
</evidence>
<keyword evidence="5" id="KW-0046">Antibiotic resistance</keyword>
<feature type="transmembrane region" description="Helical" evidence="6">
    <location>
        <begin position="212"/>
        <end position="231"/>
    </location>
</feature>
<dbReference type="PANTHER" id="PTHR42718:SF42">
    <property type="entry name" value="EXPORT PROTEIN"/>
    <property type="match status" value="1"/>
</dbReference>
<comment type="subcellular location">
    <subcellularLocation>
        <location evidence="1">Cell membrane</location>
        <topology evidence="1">Multi-pass membrane protein</topology>
    </subcellularLocation>
</comment>
<keyword evidence="3 6" id="KW-1133">Transmembrane helix</keyword>
<evidence type="ECO:0000256" key="1">
    <source>
        <dbReference type="ARBA" id="ARBA00004651"/>
    </source>
</evidence>
<feature type="transmembrane region" description="Helical" evidence="6">
    <location>
        <begin position="482"/>
        <end position="508"/>
    </location>
</feature>
<dbReference type="PRINTS" id="PR01036">
    <property type="entry name" value="TCRTETB"/>
</dbReference>
<dbReference type="EMBL" id="JAAGLU010000008">
    <property type="protein sequence ID" value="NEC86409.1"/>
    <property type="molecule type" value="Genomic_DNA"/>
</dbReference>
<dbReference type="Pfam" id="PF07690">
    <property type="entry name" value="MFS_1"/>
    <property type="match status" value="1"/>
</dbReference>
<dbReference type="GO" id="GO:0005886">
    <property type="term" value="C:plasma membrane"/>
    <property type="evidence" value="ECO:0007669"/>
    <property type="project" value="UniProtKB-SubCell"/>
</dbReference>
<feature type="transmembrane region" description="Helical" evidence="6">
    <location>
        <begin position="181"/>
        <end position="200"/>
    </location>
</feature>
<dbReference type="SUPFAM" id="SSF103473">
    <property type="entry name" value="MFS general substrate transporter"/>
    <property type="match status" value="1"/>
</dbReference>
<comment type="caution">
    <text evidence="8">The sequence shown here is derived from an EMBL/GenBank/DDBJ whole genome shotgun (WGS) entry which is preliminary data.</text>
</comment>
<dbReference type="GO" id="GO:0046677">
    <property type="term" value="P:response to antibiotic"/>
    <property type="evidence" value="ECO:0007669"/>
    <property type="project" value="UniProtKB-KW"/>
</dbReference>
<accession>A0A6B3BPY4</accession>
<dbReference type="PANTHER" id="PTHR42718">
    <property type="entry name" value="MAJOR FACILITATOR SUPERFAMILY MULTIDRUG TRANSPORTER MFSC"/>
    <property type="match status" value="1"/>
</dbReference>
<feature type="transmembrane region" description="Helical" evidence="6">
    <location>
        <begin position="150"/>
        <end position="169"/>
    </location>
</feature>
<feature type="transmembrane region" description="Helical" evidence="6">
    <location>
        <begin position="61"/>
        <end position="79"/>
    </location>
</feature>
<feature type="domain" description="Major facilitator superfamily (MFS) profile" evidence="7">
    <location>
        <begin position="23"/>
        <end position="512"/>
    </location>
</feature>
<evidence type="ECO:0000256" key="3">
    <source>
        <dbReference type="ARBA" id="ARBA00022989"/>
    </source>
</evidence>
<evidence type="ECO:0000313" key="8">
    <source>
        <dbReference type="EMBL" id="NEC86409.1"/>
    </source>
</evidence>
<dbReference type="InterPro" id="IPR011701">
    <property type="entry name" value="MFS"/>
</dbReference>
<dbReference type="InterPro" id="IPR020846">
    <property type="entry name" value="MFS_dom"/>
</dbReference>
<protein>
    <submittedName>
        <fullName evidence="8">MFS transporter</fullName>
    </submittedName>
</protein>
<dbReference type="AlphaFoldDB" id="A0A6B3BPY4"/>
<name>A0A6B3BPY4_9ACTN</name>
<evidence type="ECO:0000256" key="2">
    <source>
        <dbReference type="ARBA" id="ARBA00022692"/>
    </source>
</evidence>
<feature type="transmembrane region" description="Helical" evidence="6">
    <location>
        <begin position="21"/>
        <end position="41"/>
    </location>
</feature>
<dbReference type="GO" id="GO:0022857">
    <property type="term" value="F:transmembrane transporter activity"/>
    <property type="evidence" value="ECO:0007669"/>
    <property type="project" value="InterPro"/>
</dbReference>
<evidence type="ECO:0000256" key="5">
    <source>
        <dbReference type="ARBA" id="ARBA00023251"/>
    </source>
</evidence>
<feature type="transmembrane region" description="Helical" evidence="6">
    <location>
        <begin position="415"/>
        <end position="433"/>
    </location>
</feature>
<evidence type="ECO:0000259" key="7">
    <source>
        <dbReference type="PROSITE" id="PS50850"/>
    </source>
</evidence>
<dbReference type="PROSITE" id="PS50850">
    <property type="entry name" value="MFS"/>
    <property type="match status" value="1"/>
</dbReference>
<dbReference type="Gene3D" id="1.20.1250.20">
    <property type="entry name" value="MFS general substrate transporter like domains"/>
    <property type="match status" value="1"/>
</dbReference>
<feature type="transmembrane region" description="Helical" evidence="6">
    <location>
        <begin position="117"/>
        <end position="138"/>
    </location>
</feature>
<feature type="transmembrane region" description="Helical" evidence="6">
    <location>
        <begin position="91"/>
        <end position="111"/>
    </location>
</feature>
<dbReference type="RefSeq" id="WP_164313866.1">
    <property type="nucleotide sequence ID" value="NZ_JAAGLU010000008.1"/>
</dbReference>
<keyword evidence="2 6" id="KW-0812">Transmembrane</keyword>
<feature type="transmembrane region" description="Helical" evidence="6">
    <location>
        <begin position="372"/>
        <end position="394"/>
    </location>
</feature>
<gene>
    <name evidence="8" type="ORF">G3I71_11390</name>
</gene>
<evidence type="ECO:0000256" key="6">
    <source>
        <dbReference type="SAM" id="Phobius"/>
    </source>
</evidence>